<evidence type="ECO:0000313" key="1">
    <source>
        <dbReference type="EMBL" id="KKS87681.1"/>
    </source>
</evidence>
<dbReference type="EMBL" id="LCFD01000001">
    <property type="protein sequence ID" value="KKS87681.1"/>
    <property type="molecule type" value="Genomic_DNA"/>
</dbReference>
<organism evidence="1 2">
    <name type="scientific">Candidatus Gottesmanbacteria bacterium GW2011_GWB1_43_11</name>
    <dbReference type="NCBI Taxonomy" id="1618446"/>
    <lineage>
        <taxon>Bacteria</taxon>
        <taxon>Candidatus Gottesmaniibacteriota</taxon>
    </lineage>
</organism>
<evidence type="ECO:0000313" key="2">
    <source>
        <dbReference type="Proteomes" id="UP000034050"/>
    </source>
</evidence>
<name>A0A0G1EXK6_9BACT</name>
<comment type="caution">
    <text evidence="1">The sequence shown here is derived from an EMBL/GenBank/DDBJ whole genome shotgun (WGS) entry which is preliminary data.</text>
</comment>
<protein>
    <submittedName>
        <fullName evidence="1">Uncharacterized protein</fullName>
    </submittedName>
</protein>
<dbReference type="Proteomes" id="UP000034050">
    <property type="component" value="Unassembled WGS sequence"/>
</dbReference>
<accession>A0A0G1EXK6</accession>
<gene>
    <name evidence="1" type="ORF">UV61_C0001G0088</name>
</gene>
<proteinExistence type="predicted"/>
<reference evidence="1 2" key="1">
    <citation type="journal article" date="2015" name="Nature">
        <title>rRNA introns, odd ribosomes, and small enigmatic genomes across a large radiation of phyla.</title>
        <authorList>
            <person name="Brown C.T."/>
            <person name="Hug L.A."/>
            <person name="Thomas B.C."/>
            <person name="Sharon I."/>
            <person name="Castelle C.J."/>
            <person name="Singh A."/>
            <person name="Wilkins M.J."/>
            <person name="Williams K.H."/>
            <person name="Banfield J.F."/>
        </authorList>
    </citation>
    <scope>NUCLEOTIDE SEQUENCE [LARGE SCALE GENOMIC DNA]</scope>
</reference>
<sequence length="205" mass="23252">MNILNKITSFISAIFITISGLLVPANKLPPSPTLTPIVISPSPSPQVIQPSQKALKLAADLYVLSGKKGQDEMMKKYNVTDPTTTIKLMAFEMDNDPAKMALIEAGLQKYNREQNNATNYDSSNYDTPTVITQPQTNNSSDWYEQWKAENKQRCQDEINKYTTCMTEYNSKMIEYNSCETEKLTNAYKYCYKPMNLCGLKPFCSY</sequence>
<dbReference type="AlphaFoldDB" id="A0A0G1EXK6"/>